<gene>
    <name evidence="2" type="ORF">MPIPNATIZW_LOCUS8720</name>
</gene>
<evidence type="ECO:0000313" key="3">
    <source>
        <dbReference type="Proteomes" id="UP001314169"/>
    </source>
</evidence>
<sequence length="105" mass="11224">MLRVECAAHPRSMIGHPPQHRLLGQSTPPTHPAAPSAGCHTEPSVLAVWGSGEAGQRKPHVLIKNPSAVLTRKICSVICDVIVQSGLHLEIARKGNLVEHPTVLK</sequence>
<evidence type="ECO:0000256" key="1">
    <source>
        <dbReference type="SAM" id="MobiDB-lite"/>
    </source>
</evidence>
<dbReference type="Proteomes" id="UP001314169">
    <property type="component" value="Chromosome 19"/>
</dbReference>
<keyword evidence="3" id="KW-1185">Reference proteome</keyword>
<evidence type="ECO:0000313" key="2">
    <source>
        <dbReference type="EMBL" id="CAK6440414.1"/>
    </source>
</evidence>
<dbReference type="EMBL" id="OY882876">
    <property type="protein sequence ID" value="CAK6440414.1"/>
    <property type="molecule type" value="Genomic_DNA"/>
</dbReference>
<accession>A0ABN9ZQE5</accession>
<organism evidence="2 3">
    <name type="scientific">Pipistrellus nathusii</name>
    <name type="common">Nathusius' pipistrelle</name>
    <dbReference type="NCBI Taxonomy" id="59473"/>
    <lineage>
        <taxon>Eukaryota</taxon>
        <taxon>Metazoa</taxon>
        <taxon>Chordata</taxon>
        <taxon>Craniata</taxon>
        <taxon>Vertebrata</taxon>
        <taxon>Euteleostomi</taxon>
        <taxon>Mammalia</taxon>
        <taxon>Eutheria</taxon>
        <taxon>Laurasiatheria</taxon>
        <taxon>Chiroptera</taxon>
        <taxon>Yangochiroptera</taxon>
        <taxon>Vespertilionidae</taxon>
        <taxon>Pipistrellus</taxon>
    </lineage>
</organism>
<name>A0ABN9ZQE5_PIPNA</name>
<proteinExistence type="predicted"/>
<feature type="region of interest" description="Disordered" evidence="1">
    <location>
        <begin position="9"/>
        <end position="39"/>
    </location>
</feature>
<protein>
    <submittedName>
        <fullName evidence="2">Uncharacterized protein</fullName>
    </submittedName>
</protein>
<reference evidence="2" key="1">
    <citation type="submission" date="2023-12" db="EMBL/GenBank/DDBJ databases">
        <authorList>
            <person name="Brown T."/>
        </authorList>
    </citation>
    <scope>NUCLEOTIDE SEQUENCE</scope>
</reference>